<accession>A0A1I3HAI8</accession>
<dbReference type="PANTHER" id="PTHR35342:SF5">
    <property type="entry name" value="TRICARBOXYLIC TRANSPORT PROTEIN"/>
    <property type="match status" value="1"/>
</dbReference>
<feature type="transmembrane region" description="Helical" evidence="1">
    <location>
        <begin position="435"/>
        <end position="452"/>
    </location>
</feature>
<feature type="domain" description="DUF112" evidence="2">
    <location>
        <begin position="20"/>
        <end position="440"/>
    </location>
</feature>
<feature type="transmembrane region" description="Helical" evidence="1">
    <location>
        <begin position="205"/>
        <end position="225"/>
    </location>
</feature>
<dbReference type="STRING" id="289370.SAMN05216602_0732"/>
<keyword evidence="1" id="KW-1133">Transmembrane helix</keyword>
<feature type="transmembrane region" description="Helical" evidence="1">
    <location>
        <begin position="45"/>
        <end position="71"/>
    </location>
</feature>
<dbReference type="AlphaFoldDB" id="A0A1I3HAI8"/>
<evidence type="ECO:0000313" key="4">
    <source>
        <dbReference type="Proteomes" id="UP000183018"/>
    </source>
</evidence>
<protein>
    <submittedName>
        <fullName evidence="3">Putative tricarboxylic transport membrane protein</fullName>
    </submittedName>
</protein>
<feature type="transmembrane region" description="Helical" evidence="1">
    <location>
        <begin position="149"/>
        <end position="165"/>
    </location>
</feature>
<dbReference type="EMBL" id="FORC01000001">
    <property type="protein sequence ID" value="SFI32577.1"/>
    <property type="molecule type" value="Genomic_DNA"/>
</dbReference>
<dbReference type="OrthoDB" id="9781349at2"/>
<reference evidence="4" key="1">
    <citation type="submission" date="2016-10" db="EMBL/GenBank/DDBJ databases">
        <authorList>
            <person name="Varghese N."/>
            <person name="Submissions S."/>
        </authorList>
    </citation>
    <scope>NUCLEOTIDE SEQUENCE [LARGE SCALE GENOMIC DNA]</scope>
    <source>
        <strain evidence="4">LMG 22563</strain>
    </source>
</reference>
<sequence>MDTFSYLGQGFGVALSPYNLFTALCGTLIGTIVGLLPGLGPINGVALLIPIAFALGLPPETALILLAAVYLGCEYGGRISSILLNIPGEASAVMTTLDGYPLARQGKAGVALSISAWSSFVGGLMATCGVVIFAPLLASWAVAFGPAEYFVLMVFAIVCLAGMAGNKPMKTAIAACIGLFLSCVGIDSNSGVYRFTFGSLGLADGIQFVVLVLGLFSVSEILVLLERTHHGQKAIEAKGRMLFNLKEGLSVLATNLRSGAVGFGLGILPGAGATLASAVAYMSEKRLATKDNKFGEGDLRGLAAPETANSASACGSMVPMLTLGVPGSGTTAVMLGALTLYNITPGPLLFQNQPDIVWGLIASLFVANIMLIVMNVPMIKIFTKILAVPYWALVPAIAIITSIGVYAVHATAFDLYLMIGIGVAGYILRKMDFPLSAILLGFILGGLMEQNLRRALSISNGELGILFASPITWGVWTLIVAMIALPFYRTWRKRSQRRAEAANA</sequence>
<evidence type="ECO:0000259" key="2">
    <source>
        <dbReference type="Pfam" id="PF01970"/>
    </source>
</evidence>
<feature type="transmembrane region" description="Helical" evidence="1">
    <location>
        <begin position="388"/>
        <end position="407"/>
    </location>
</feature>
<name>A0A1I3HAI8_9GAMM</name>
<dbReference type="Pfam" id="PF01970">
    <property type="entry name" value="TctA"/>
    <property type="match status" value="1"/>
</dbReference>
<feature type="transmembrane region" description="Helical" evidence="1">
    <location>
        <begin position="120"/>
        <end position="143"/>
    </location>
</feature>
<keyword evidence="1" id="KW-0472">Membrane</keyword>
<dbReference type="InterPro" id="IPR002823">
    <property type="entry name" value="DUF112_TM"/>
</dbReference>
<gene>
    <name evidence="3" type="ORF">SAMN05216602_0732</name>
</gene>
<dbReference type="Proteomes" id="UP000183018">
    <property type="component" value="Unassembled WGS sequence"/>
</dbReference>
<feature type="transmembrane region" description="Helical" evidence="1">
    <location>
        <begin position="464"/>
        <end position="488"/>
    </location>
</feature>
<feature type="transmembrane region" description="Helical" evidence="1">
    <location>
        <begin position="413"/>
        <end position="428"/>
    </location>
</feature>
<evidence type="ECO:0000256" key="1">
    <source>
        <dbReference type="SAM" id="Phobius"/>
    </source>
</evidence>
<keyword evidence="1" id="KW-0812">Transmembrane</keyword>
<keyword evidence="4" id="KW-1185">Reference proteome</keyword>
<feature type="transmembrane region" description="Helical" evidence="1">
    <location>
        <begin position="356"/>
        <end position="376"/>
    </location>
</feature>
<dbReference type="RefSeq" id="WP_074881023.1">
    <property type="nucleotide sequence ID" value="NZ_FORC01000001.1"/>
</dbReference>
<feature type="transmembrane region" description="Helical" evidence="1">
    <location>
        <begin position="172"/>
        <end position="193"/>
    </location>
</feature>
<proteinExistence type="predicted"/>
<evidence type="ECO:0000313" key="3">
    <source>
        <dbReference type="EMBL" id="SFI32577.1"/>
    </source>
</evidence>
<feature type="transmembrane region" description="Helical" evidence="1">
    <location>
        <begin position="20"/>
        <end position="39"/>
    </location>
</feature>
<feature type="transmembrane region" description="Helical" evidence="1">
    <location>
        <begin position="320"/>
        <end position="344"/>
    </location>
</feature>
<organism evidence="3 4">
    <name type="scientific">Phytopseudomonas argentinensis</name>
    <dbReference type="NCBI Taxonomy" id="289370"/>
    <lineage>
        <taxon>Bacteria</taxon>
        <taxon>Pseudomonadati</taxon>
        <taxon>Pseudomonadota</taxon>
        <taxon>Gammaproteobacteria</taxon>
        <taxon>Pseudomonadales</taxon>
        <taxon>Pseudomonadaceae</taxon>
        <taxon>Phytopseudomonas</taxon>
    </lineage>
</organism>
<dbReference type="PANTHER" id="PTHR35342">
    <property type="entry name" value="TRICARBOXYLIC TRANSPORT PROTEIN"/>
    <property type="match status" value="1"/>
</dbReference>